<evidence type="ECO:0000256" key="3">
    <source>
        <dbReference type="ARBA" id="ARBA00023163"/>
    </source>
</evidence>
<keyword evidence="1" id="KW-0805">Transcription regulation</keyword>
<protein>
    <submittedName>
        <fullName evidence="7">TetR/AcrR family transcriptional regulator</fullName>
    </submittedName>
</protein>
<feature type="domain" description="HTH tetR-type" evidence="6">
    <location>
        <begin position="10"/>
        <end position="70"/>
    </location>
</feature>
<dbReference type="InterPro" id="IPR009057">
    <property type="entry name" value="Homeodomain-like_sf"/>
</dbReference>
<feature type="region of interest" description="Disordered" evidence="5">
    <location>
        <begin position="88"/>
        <end position="107"/>
    </location>
</feature>
<evidence type="ECO:0000313" key="7">
    <source>
        <dbReference type="EMBL" id="MBO8200949.1"/>
    </source>
</evidence>
<dbReference type="PROSITE" id="PS50977">
    <property type="entry name" value="HTH_TETR_2"/>
    <property type="match status" value="1"/>
</dbReference>
<comment type="caution">
    <text evidence="7">The sequence shown here is derived from an EMBL/GenBank/DDBJ whole genome shotgun (WGS) entry which is preliminary data.</text>
</comment>
<dbReference type="InterPro" id="IPR001647">
    <property type="entry name" value="HTH_TetR"/>
</dbReference>
<evidence type="ECO:0000256" key="5">
    <source>
        <dbReference type="SAM" id="MobiDB-lite"/>
    </source>
</evidence>
<dbReference type="GeneID" id="96261278"/>
<reference evidence="7 8" key="1">
    <citation type="submission" date="2021-02" db="EMBL/GenBank/DDBJ databases">
        <title>Streptomyces spirodelae sp. nov., isolated from duckweed.</title>
        <authorList>
            <person name="Saimee Y."/>
            <person name="Duangmal K."/>
        </authorList>
    </citation>
    <scope>NUCLEOTIDE SEQUENCE [LARGE SCALE GENOMIC DNA]</scope>
    <source>
        <strain evidence="7 8">DSM 42105</strain>
    </source>
</reference>
<evidence type="ECO:0000259" key="6">
    <source>
        <dbReference type="PROSITE" id="PS50977"/>
    </source>
</evidence>
<sequence length="232" mass="24252">MTTRDTYRHGNLRHALIAAGVELARAGGPDAVVLREATRRAGVVPNAAYRHFTDRRALLSAVSQAALAHLARAMEHTLAQAASDEVNQSAAQAASRPGADTTSLSADAAPDAAATAAHARLRALMRGYLGFAQAEPGLFRAAFATTEMADTDAEAATGAGGRTAFRMLADALDELTACGAVPPERRPGSEYFVWATVHGMATLLIDGPLRHMLPTQVEEAVAQVMEAVGRGL</sequence>
<dbReference type="Pfam" id="PF00440">
    <property type="entry name" value="TetR_N"/>
    <property type="match status" value="1"/>
</dbReference>
<feature type="DNA-binding region" description="H-T-H motif" evidence="4">
    <location>
        <begin position="33"/>
        <end position="52"/>
    </location>
</feature>
<dbReference type="SUPFAM" id="SSF46689">
    <property type="entry name" value="Homeodomain-like"/>
    <property type="match status" value="1"/>
</dbReference>
<gene>
    <name evidence="7" type="ORF">JW613_21945</name>
</gene>
<keyword evidence="3" id="KW-0804">Transcription</keyword>
<accession>A0ABS3Y033</accession>
<evidence type="ECO:0000256" key="1">
    <source>
        <dbReference type="ARBA" id="ARBA00023015"/>
    </source>
</evidence>
<keyword evidence="8" id="KW-1185">Reference proteome</keyword>
<evidence type="ECO:0000313" key="8">
    <source>
        <dbReference type="Proteomes" id="UP000721954"/>
    </source>
</evidence>
<evidence type="ECO:0000256" key="2">
    <source>
        <dbReference type="ARBA" id="ARBA00023125"/>
    </source>
</evidence>
<dbReference type="InterPro" id="IPR025996">
    <property type="entry name" value="MT1864/Rv1816-like_C"/>
</dbReference>
<dbReference type="Pfam" id="PF13305">
    <property type="entry name" value="TetR_C_33"/>
    <property type="match status" value="1"/>
</dbReference>
<dbReference type="RefSeq" id="WP_209212552.1">
    <property type="nucleotide sequence ID" value="NZ_JAFFZM010000013.1"/>
</dbReference>
<evidence type="ECO:0000256" key="4">
    <source>
        <dbReference type="PROSITE-ProRule" id="PRU00335"/>
    </source>
</evidence>
<organism evidence="7 8">
    <name type="scientific">Streptomyces smyrnaeus</name>
    <dbReference type="NCBI Taxonomy" id="1387713"/>
    <lineage>
        <taxon>Bacteria</taxon>
        <taxon>Bacillati</taxon>
        <taxon>Actinomycetota</taxon>
        <taxon>Actinomycetes</taxon>
        <taxon>Kitasatosporales</taxon>
        <taxon>Streptomycetaceae</taxon>
        <taxon>Streptomyces</taxon>
    </lineage>
</organism>
<dbReference type="Proteomes" id="UP000721954">
    <property type="component" value="Unassembled WGS sequence"/>
</dbReference>
<dbReference type="Gene3D" id="1.10.357.10">
    <property type="entry name" value="Tetracycline Repressor, domain 2"/>
    <property type="match status" value="1"/>
</dbReference>
<dbReference type="SUPFAM" id="SSF48498">
    <property type="entry name" value="Tetracyclin repressor-like, C-terminal domain"/>
    <property type="match status" value="1"/>
</dbReference>
<proteinExistence type="predicted"/>
<dbReference type="InterPro" id="IPR036271">
    <property type="entry name" value="Tet_transcr_reg_TetR-rel_C_sf"/>
</dbReference>
<name>A0ABS3Y033_9ACTN</name>
<dbReference type="EMBL" id="JAFFZM010000013">
    <property type="protein sequence ID" value="MBO8200949.1"/>
    <property type="molecule type" value="Genomic_DNA"/>
</dbReference>
<keyword evidence="2 4" id="KW-0238">DNA-binding</keyword>